<dbReference type="PANTHER" id="PTHR43646:SF2">
    <property type="entry name" value="GLYCOSYLTRANSFERASE 2-LIKE DOMAIN-CONTAINING PROTEIN"/>
    <property type="match status" value="1"/>
</dbReference>
<name>A0A4U5TU62_9FLAO</name>
<evidence type="ECO:0000313" key="7">
    <source>
        <dbReference type="EMBL" id="TKS57703.1"/>
    </source>
</evidence>
<dbReference type="SUPFAM" id="SSF53448">
    <property type="entry name" value="Nucleotide-diphospho-sugar transferases"/>
    <property type="match status" value="1"/>
</dbReference>
<dbReference type="EMBL" id="SWMU01000001">
    <property type="protein sequence ID" value="TKS57703.1"/>
    <property type="molecule type" value="Genomic_DNA"/>
</dbReference>
<keyword evidence="5" id="KW-0472">Membrane</keyword>
<keyword evidence="2" id="KW-1003">Cell membrane</keyword>
<evidence type="ECO:0000313" key="8">
    <source>
        <dbReference type="Proteomes" id="UP000306552"/>
    </source>
</evidence>
<dbReference type="InterPro" id="IPR026461">
    <property type="entry name" value="Trfase_2_rSAM/seldom_assoc"/>
</dbReference>
<reference evidence="7 8" key="1">
    <citation type="submission" date="2019-04" db="EMBL/GenBank/DDBJ databases">
        <title>Psychroflexus halotolerans sp. nov., isolated from a marine solar saltern.</title>
        <authorList>
            <person name="Feng X."/>
        </authorList>
    </citation>
    <scope>NUCLEOTIDE SEQUENCE [LARGE SCALE GENOMIC DNA]</scope>
    <source>
        <strain evidence="7 8">WDS2C27</strain>
    </source>
</reference>
<comment type="subcellular location">
    <subcellularLocation>
        <location evidence="1">Cell membrane</location>
    </subcellularLocation>
</comment>
<evidence type="ECO:0000256" key="1">
    <source>
        <dbReference type="ARBA" id="ARBA00004236"/>
    </source>
</evidence>
<evidence type="ECO:0000256" key="4">
    <source>
        <dbReference type="ARBA" id="ARBA00022679"/>
    </source>
</evidence>
<dbReference type="InterPro" id="IPR029044">
    <property type="entry name" value="Nucleotide-diphossugar_trans"/>
</dbReference>
<accession>A0A4U5TU62</accession>
<evidence type="ECO:0000256" key="3">
    <source>
        <dbReference type="ARBA" id="ARBA00022676"/>
    </source>
</evidence>
<keyword evidence="3" id="KW-0328">Glycosyltransferase</keyword>
<dbReference type="PANTHER" id="PTHR43646">
    <property type="entry name" value="GLYCOSYLTRANSFERASE"/>
    <property type="match status" value="1"/>
</dbReference>
<keyword evidence="8" id="KW-1185">Reference proteome</keyword>
<dbReference type="NCBIfam" id="TIGR04283">
    <property type="entry name" value="glyco_like_mftF"/>
    <property type="match status" value="1"/>
</dbReference>
<organism evidence="7 8">
    <name type="scientific">Mesohalobacter halotolerans</name>
    <dbReference type="NCBI Taxonomy" id="1883405"/>
    <lineage>
        <taxon>Bacteria</taxon>
        <taxon>Pseudomonadati</taxon>
        <taxon>Bacteroidota</taxon>
        <taxon>Flavobacteriia</taxon>
        <taxon>Flavobacteriales</taxon>
        <taxon>Flavobacteriaceae</taxon>
        <taxon>Mesohalobacter</taxon>
    </lineage>
</organism>
<proteinExistence type="predicted"/>
<dbReference type="GO" id="GO:0005886">
    <property type="term" value="C:plasma membrane"/>
    <property type="evidence" value="ECO:0007669"/>
    <property type="project" value="UniProtKB-SubCell"/>
</dbReference>
<dbReference type="InterPro" id="IPR001173">
    <property type="entry name" value="Glyco_trans_2-like"/>
</dbReference>
<sequence length="228" mass="26385">MSVIIPTYNEAQGISKTLNELQHRQSEQSLIHEIIVVDGKSDDGTQDIVSKFDGIKCISSPKSRPIQMNTGASQARGDILYFLHADCLPPQNFDIYISNGIDQNHLAGCFRMKFDDEHPWIKFISWLTKFKYRACRGGDQSLFVTKSLFEKIGGFDKRYLIFEDHEILGKIYNTTKFCVIQEPLVSSARRFRDKGILKLQLLFWAIYFKKWLGATPEELFSFYKKHID</sequence>
<evidence type="ECO:0000256" key="2">
    <source>
        <dbReference type="ARBA" id="ARBA00022475"/>
    </source>
</evidence>
<evidence type="ECO:0000259" key="6">
    <source>
        <dbReference type="Pfam" id="PF00535"/>
    </source>
</evidence>
<feature type="domain" description="Glycosyltransferase 2-like" evidence="6">
    <location>
        <begin position="2"/>
        <end position="125"/>
    </location>
</feature>
<dbReference type="Pfam" id="PF00535">
    <property type="entry name" value="Glycos_transf_2"/>
    <property type="match status" value="1"/>
</dbReference>
<dbReference type="AlphaFoldDB" id="A0A4U5TU62"/>
<dbReference type="OrthoDB" id="9810303at2"/>
<keyword evidence="4 7" id="KW-0808">Transferase</keyword>
<dbReference type="Proteomes" id="UP000306552">
    <property type="component" value="Unassembled WGS sequence"/>
</dbReference>
<protein>
    <submittedName>
        <fullName evidence="7">Glycosyltransferase</fullName>
    </submittedName>
</protein>
<dbReference type="GO" id="GO:0016757">
    <property type="term" value="F:glycosyltransferase activity"/>
    <property type="evidence" value="ECO:0007669"/>
    <property type="project" value="UniProtKB-KW"/>
</dbReference>
<comment type="caution">
    <text evidence="7">The sequence shown here is derived from an EMBL/GenBank/DDBJ whole genome shotgun (WGS) entry which is preliminary data.</text>
</comment>
<dbReference type="CDD" id="cd02522">
    <property type="entry name" value="GT_2_like_a"/>
    <property type="match status" value="1"/>
</dbReference>
<evidence type="ECO:0000256" key="5">
    <source>
        <dbReference type="ARBA" id="ARBA00023136"/>
    </source>
</evidence>
<gene>
    <name evidence="7" type="ORF">FCN74_03310</name>
</gene>
<dbReference type="Gene3D" id="3.90.550.10">
    <property type="entry name" value="Spore Coat Polysaccharide Biosynthesis Protein SpsA, Chain A"/>
    <property type="match status" value="1"/>
</dbReference>